<keyword evidence="1 3" id="KW-0347">Helicase</keyword>
<dbReference type="GO" id="GO:0005524">
    <property type="term" value="F:ATP binding"/>
    <property type="evidence" value="ECO:0007669"/>
    <property type="project" value="UniProtKB-KW"/>
</dbReference>
<dbReference type="InterPro" id="IPR010285">
    <property type="entry name" value="DNA_helicase_pif1-like_DEAD"/>
</dbReference>
<keyword evidence="4" id="KW-1185">Reference proteome</keyword>
<dbReference type="CDD" id="cd18037">
    <property type="entry name" value="DEXSc_Pif1_like"/>
    <property type="match status" value="1"/>
</dbReference>
<keyword evidence="1" id="KW-0233">DNA recombination</keyword>
<organism evidence="3 4">
    <name type="scientific">Neolecta irregularis (strain DAH-3)</name>
    <dbReference type="NCBI Taxonomy" id="1198029"/>
    <lineage>
        <taxon>Eukaryota</taxon>
        <taxon>Fungi</taxon>
        <taxon>Dikarya</taxon>
        <taxon>Ascomycota</taxon>
        <taxon>Taphrinomycotina</taxon>
        <taxon>Neolectales</taxon>
        <taxon>Neolectaceae</taxon>
        <taxon>Neolecta</taxon>
    </lineage>
</organism>
<dbReference type="GO" id="GO:0043139">
    <property type="term" value="F:5'-3' DNA helicase activity"/>
    <property type="evidence" value="ECO:0007669"/>
    <property type="project" value="UniProtKB-EC"/>
</dbReference>
<dbReference type="OMA" id="SSAWESC"/>
<protein>
    <recommendedName>
        <fullName evidence="1">ATP-dependent DNA helicase</fullName>
        <ecNumber evidence="1">5.6.2.3</ecNumber>
    </recommendedName>
</protein>
<proteinExistence type="inferred from homology"/>
<keyword evidence="1" id="KW-0227">DNA damage</keyword>
<evidence type="ECO:0000256" key="1">
    <source>
        <dbReference type="RuleBase" id="RU363044"/>
    </source>
</evidence>
<name>A0A1U7LTM0_NEOID</name>
<feature type="domain" description="AAA+ ATPase" evidence="2">
    <location>
        <begin position="45"/>
        <end position="169"/>
    </location>
</feature>
<dbReference type="PANTHER" id="PTHR47642:SF5">
    <property type="entry name" value="ATP-DEPENDENT DNA HELICASE"/>
    <property type="match status" value="1"/>
</dbReference>
<dbReference type="SMART" id="SM00382">
    <property type="entry name" value="AAA"/>
    <property type="match status" value="1"/>
</dbReference>
<gene>
    <name evidence="3" type="ORF">NEOLI_002200</name>
</gene>
<dbReference type="GO" id="GO:0000723">
    <property type="term" value="P:telomere maintenance"/>
    <property type="evidence" value="ECO:0007669"/>
    <property type="project" value="InterPro"/>
</dbReference>
<dbReference type="CDD" id="cd18809">
    <property type="entry name" value="SF1_C_RecD"/>
    <property type="match status" value="1"/>
</dbReference>
<dbReference type="PANTHER" id="PTHR47642">
    <property type="entry name" value="ATP-DEPENDENT DNA HELICASE"/>
    <property type="match status" value="1"/>
</dbReference>
<evidence type="ECO:0000259" key="2">
    <source>
        <dbReference type="SMART" id="SM00382"/>
    </source>
</evidence>
<dbReference type="Gene3D" id="3.40.50.300">
    <property type="entry name" value="P-loop containing nucleotide triphosphate hydrolases"/>
    <property type="match status" value="1"/>
</dbReference>
<dbReference type="GO" id="GO:0006281">
    <property type="term" value="P:DNA repair"/>
    <property type="evidence" value="ECO:0007669"/>
    <property type="project" value="UniProtKB-KW"/>
</dbReference>
<dbReference type="Pfam" id="PF05970">
    <property type="entry name" value="PIF1"/>
    <property type="match status" value="1"/>
</dbReference>
<dbReference type="InterPro" id="IPR027417">
    <property type="entry name" value="P-loop_NTPase"/>
</dbReference>
<dbReference type="AlphaFoldDB" id="A0A1U7LTM0"/>
<keyword evidence="1" id="KW-0547">Nucleotide-binding</keyword>
<accession>A0A1U7LTM0</accession>
<dbReference type="SUPFAM" id="SSF52540">
    <property type="entry name" value="P-loop containing nucleoside triphosphate hydrolases"/>
    <property type="match status" value="2"/>
</dbReference>
<dbReference type="EMBL" id="LXFE01000288">
    <property type="protein sequence ID" value="OLL25892.1"/>
    <property type="molecule type" value="Genomic_DNA"/>
</dbReference>
<comment type="cofactor">
    <cofactor evidence="1">
        <name>Mg(2+)</name>
        <dbReference type="ChEBI" id="CHEBI:18420"/>
    </cofactor>
</comment>
<dbReference type="STRING" id="1198029.A0A1U7LTM0"/>
<sequence>MLEAATINAPNEAETTNAYNEAVPEYSIPSGLSHEQAHALKHLITGHNIFFTGAAGTGKSFLLKEVIRYLQTMNKNHLIAASTGISALHIGGVTLHSAIGIGFANDTFENILHSMKREKKTMLRKLDCLILDEISMISDTLFNCIDYIFRAVRRRDEPFGGIQMIVSGDFFQLAPVITKSTCPDCGLSGPVVSDNQTEDFIADSCWELIYPFHRSSYAFNSSAWAKGNFKMFDLVTNFRQESGAFQNVLNSIRYGEITPQVTNLLRRCSRPLDKSIFGSIAVTHLYPTREKVSNHNFYEFNLLPGECHTFNRSTEFQYDINAIVYANQQTAYKKYVEKSCGIEKEVQLKEDSQVVLLTNKTKDLVNGSRGVVIGFEEWSILHLQGLKKEDQKRIANYLSENDIRYVPIVLFRNGQQMVVLPNIWTMQVSSQLQVLVIQMPLSLAWALTTHKSQGMTLDCLKVDFDQTWRNAAGLIYVGLSRVKSEDGLEIKGFRDDMVCVDPKVKEFYQKMSSCD</sequence>
<dbReference type="OrthoDB" id="432234at2759"/>
<dbReference type="EC" id="5.6.2.3" evidence="1"/>
<dbReference type="Proteomes" id="UP000186594">
    <property type="component" value="Unassembled WGS sequence"/>
</dbReference>
<dbReference type="InterPro" id="IPR051055">
    <property type="entry name" value="PIF1_helicase"/>
</dbReference>
<comment type="caution">
    <text evidence="3">The sequence shown here is derived from an EMBL/GenBank/DDBJ whole genome shotgun (WGS) entry which is preliminary data.</text>
</comment>
<comment type="similarity">
    <text evidence="1">Belongs to the helicase family.</text>
</comment>
<keyword evidence="1" id="KW-0234">DNA repair</keyword>
<dbReference type="GO" id="GO:0016887">
    <property type="term" value="F:ATP hydrolysis activity"/>
    <property type="evidence" value="ECO:0007669"/>
    <property type="project" value="RHEA"/>
</dbReference>
<keyword evidence="1" id="KW-0378">Hydrolase</keyword>
<dbReference type="InterPro" id="IPR003593">
    <property type="entry name" value="AAA+_ATPase"/>
</dbReference>
<comment type="catalytic activity">
    <reaction evidence="1">
        <text>ATP + H2O = ADP + phosphate + H(+)</text>
        <dbReference type="Rhea" id="RHEA:13065"/>
        <dbReference type="ChEBI" id="CHEBI:15377"/>
        <dbReference type="ChEBI" id="CHEBI:15378"/>
        <dbReference type="ChEBI" id="CHEBI:30616"/>
        <dbReference type="ChEBI" id="CHEBI:43474"/>
        <dbReference type="ChEBI" id="CHEBI:456216"/>
        <dbReference type="EC" id="5.6.2.3"/>
    </reaction>
</comment>
<dbReference type="GO" id="GO:0006310">
    <property type="term" value="P:DNA recombination"/>
    <property type="evidence" value="ECO:0007669"/>
    <property type="project" value="UniProtKB-KW"/>
</dbReference>
<evidence type="ECO:0000313" key="4">
    <source>
        <dbReference type="Proteomes" id="UP000186594"/>
    </source>
</evidence>
<evidence type="ECO:0000313" key="3">
    <source>
        <dbReference type="EMBL" id="OLL25892.1"/>
    </source>
</evidence>
<keyword evidence="1" id="KW-0067">ATP-binding</keyword>
<reference evidence="3 4" key="1">
    <citation type="submission" date="2016-04" db="EMBL/GenBank/DDBJ databases">
        <title>Evolutionary innovation and constraint leading to complex multicellularity in the Ascomycota.</title>
        <authorList>
            <person name="Cisse O."/>
            <person name="Nguyen A."/>
            <person name="Hewitt D.A."/>
            <person name="Jedd G."/>
            <person name="Stajich J.E."/>
        </authorList>
    </citation>
    <scope>NUCLEOTIDE SEQUENCE [LARGE SCALE GENOMIC DNA]</scope>
    <source>
        <strain evidence="3 4">DAH-3</strain>
    </source>
</reference>